<protein>
    <recommendedName>
        <fullName evidence="2">histidine kinase</fullName>
        <ecNumber evidence="2">2.7.13.3</ecNumber>
    </recommendedName>
</protein>
<evidence type="ECO:0000256" key="1">
    <source>
        <dbReference type="ARBA" id="ARBA00000085"/>
    </source>
</evidence>
<dbReference type="EC" id="2.7.13.3" evidence="2"/>
<keyword evidence="6 11" id="KW-0418">Kinase</keyword>
<evidence type="ECO:0000256" key="3">
    <source>
        <dbReference type="ARBA" id="ARBA00022553"/>
    </source>
</evidence>
<evidence type="ECO:0000256" key="6">
    <source>
        <dbReference type="ARBA" id="ARBA00022777"/>
    </source>
</evidence>
<dbReference type="PANTHER" id="PTHR24421">
    <property type="entry name" value="NITRATE/NITRITE SENSOR PROTEIN NARX-RELATED"/>
    <property type="match status" value="1"/>
</dbReference>
<dbReference type="RefSeq" id="WP_312865007.1">
    <property type="nucleotide sequence ID" value="NZ_JACHJN010000006.1"/>
</dbReference>
<keyword evidence="9" id="KW-1133">Transmembrane helix</keyword>
<evidence type="ECO:0000313" key="11">
    <source>
        <dbReference type="EMBL" id="MBB5957462.1"/>
    </source>
</evidence>
<dbReference type="PANTHER" id="PTHR24421:SF10">
    <property type="entry name" value="NITRATE_NITRITE SENSOR PROTEIN NARQ"/>
    <property type="match status" value="1"/>
</dbReference>
<evidence type="ECO:0000256" key="2">
    <source>
        <dbReference type="ARBA" id="ARBA00012438"/>
    </source>
</evidence>
<reference evidence="11 12" key="1">
    <citation type="submission" date="2020-08" db="EMBL/GenBank/DDBJ databases">
        <title>Genomic Encyclopedia of Type Strains, Phase III (KMG-III): the genomes of soil and plant-associated and newly described type strains.</title>
        <authorList>
            <person name="Whitman W."/>
        </authorList>
    </citation>
    <scope>NUCLEOTIDE SEQUENCE [LARGE SCALE GENOMIC DNA]</scope>
    <source>
        <strain evidence="11 12">CECT 8640</strain>
    </source>
</reference>
<evidence type="ECO:0000256" key="8">
    <source>
        <dbReference type="ARBA" id="ARBA00023012"/>
    </source>
</evidence>
<dbReference type="CDD" id="cd16917">
    <property type="entry name" value="HATPase_UhpB-NarQ-NarX-like"/>
    <property type="match status" value="1"/>
</dbReference>
<evidence type="ECO:0000313" key="12">
    <source>
        <dbReference type="Proteomes" id="UP000547510"/>
    </source>
</evidence>
<evidence type="ECO:0000256" key="7">
    <source>
        <dbReference type="ARBA" id="ARBA00022840"/>
    </source>
</evidence>
<evidence type="ECO:0000256" key="4">
    <source>
        <dbReference type="ARBA" id="ARBA00022679"/>
    </source>
</evidence>
<keyword evidence="9" id="KW-0472">Membrane</keyword>
<dbReference type="InterPro" id="IPR011712">
    <property type="entry name" value="Sig_transdc_His_kin_sub3_dim/P"/>
</dbReference>
<dbReference type="AlphaFoldDB" id="A0A841CG15"/>
<dbReference type="EMBL" id="JACHJN010000006">
    <property type="protein sequence ID" value="MBB5957462.1"/>
    <property type="molecule type" value="Genomic_DNA"/>
</dbReference>
<comment type="caution">
    <text evidence="11">The sequence shown here is derived from an EMBL/GenBank/DDBJ whole genome shotgun (WGS) entry which is preliminary data.</text>
</comment>
<comment type="catalytic activity">
    <reaction evidence="1">
        <text>ATP + protein L-histidine = ADP + protein N-phospho-L-histidine.</text>
        <dbReference type="EC" id="2.7.13.3"/>
    </reaction>
</comment>
<keyword evidence="4" id="KW-0808">Transferase</keyword>
<evidence type="ECO:0000259" key="10">
    <source>
        <dbReference type="Pfam" id="PF07730"/>
    </source>
</evidence>
<dbReference type="GO" id="GO:0000155">
    <property type="term" value="F:phosphorelay sensor kinase activity"/>
    <property type="evidence" value="ECO:0007669"/>
    <property type="project" value="InterPro"/>
</dbReference>
<dbReference type="Gene3D" id="3.30.565.10">
    <property type="entry name" value="Histidine kinase-like ATPase, C-terminal domain"/>
    <property type="match status" value="1"/>
</dbReference>
<keyword evidence="8" id="KW-0902">Two-component regulatory system</keyword>
<feature type="transmembrane region" description="Helical" evidence="9">
    <location>
        <begin position="71"/>
        <end position="89"/>
    </location>
</feature>
<dbReference type="GO" id="GO:0016020">
    <property type="term" value="C:membrane"/>
    <property type="evidence" value="ECO:0007669"/>
    <property type="project" value="InterPro"/>
</dbReference>
<dbReference type="SUPFAM" id="SSF55874">
    <property type="entry name" value="ATPase domain of HSP90 chaperone/DNA topoisomerase II/histidine kinase"/>
    <property type="match status" value="1"/>
</dbReference>
<feature type="transmembrane region" description="Helical" evidence="9">
    <location>
        <begin position="118"/>
        <end position="135"/>
    </location>
</feature>
<dbReference type="InterPro" id="IPR036890">
    <property type="entry name" value="HATPase_C_sf"/>
</dbReference>
<dbReference type="GO" id="GO:0046983">
    <property type="term" value="F:protein dimerization activity"/>
    <property type="evidence" value="ECO:0007669"/>
    <property type="project" value="InterPro"/>
</dbReference>
<feature type="domain" description="Signal transduction histidine kinase subgroup 3 dimerisation and phosphoacceptor" evidence="10">
    <location>
        <begin position="157"/>
        <end position="221"/>
    </location>
</feature>
<evidence type="ECO:0000256" key="9">
    <source>
        <dbReference type="SAM" id="Phobius"/>
    </source>
</evidence>
<dbReference type="Gene3D" id="1.20.5.1930">
    <property type="match status" value="1"/>
</dbReference>
<sequence length="359" mass="36545">MKRIPRWAVALLVAVLTVVALSAGDLGGWAYAGALVAPVAALAVLDRSAPAALGVCTVAAQALALALGDSVPPWAVALGAALGVISFLAGRRSPRAVPALAVVAVLSVPPVLVDVDAWATGLLATALAVALPWLVGRSARQQADLAAAAAERVHLRERARIAHDMHDTLGHELSLLALRAGALELSPDLPGNHRTAVGDLRAAAGAATERLADLVTILRDGEPAPLHPGSEDIADLVGRATRAGVTATVDWSGPTALPALTERTAHRVVQEALTNATKHAPGVPVRIRVVNTSSATTIAVSNDVPAGARRGAGARTGLTALRERVRLVGGTFEVNRGDGTFEVVATLPRTAAPPPTGES</sequence>
<evidence type="ECO:0000256" key="5">
    <source>
        <dbReference type="ARBA" id="ARBA00022741"/>
    </source>
</evidence>
<keyword evidence="7" id="KW-0067">ATP-binding</keyword>
<dbReference type="GO" id="GO:0005524">
    <property type="term" value="F:ATP binding"/>
    <property type="evidence" value="ECO:0007669"/>
    <property type="project" value="UniProtKB-KW"/>
</dbReference>
<proteinExistence type="predicted"/>
<dbReference type="Proteomes" id="UP000547510">
    <property type="component" value="Unassembled WGS sequence"/>
</dbReference>
<keyword evidence="5" id="KW-0547">Nucleotide-binding</keyword>
<name>A0A841CG15_9PSEU</name>
<keyword evidence="9" id="KW-0812">Transmembrane</keyword>
<dbReference type="Pfam" id="PF07730">
    <property type="entry name" value="HisKA_3"/>
    <property type="match status" value="1"/>
</dbReference>
<keyword evidence="3" id="KW-0597">Phosphoprotein</keyword>
<dbReference type="InterPro" id="IPR050482">
    <property type="entry name" value="Sensor_HK_TwoCompSys"/>
</dbReference>
<organism evidence="11 12">
    <name type="scientific">Saccharothrix tamanrassetensis</name>
    <dbReference type="NCBI Taxonomy" id="1051531"/>
    <lineage>
        <taxon>Bacteria</taxon>
        <taxon>Bacillati</taxon>
        <taxon>Actinomycetota</taxon>
        <taxon>Actinomycetes</taxon>
        <taxon>Pseudonocardiales</taxon>
        <taxon>Pseudonocardiaceae</taxon>
        <taxon>Saccharothrix</taxon>
    </lineage>
</organism>
<gene>
    <name evidence="11" type="ORF">FHS29_004057</name>
</gene>
<accession>A0A841CG15</accession>
<feature type="transmembrane region" description="Helical" evidence="9">
    <location>
        <begin position="96"/>
        <end position="112"/>
    </location>
</feature>
<keyword evidence="12" id="KW-1185">Reference proteome</keyword>